<gene>
    <name evidence="2" type="ORF">BGT96224V316_LOCUS1050</name>
</gene>
<dbReference type="AlphaFoldDB" id="A0A9X9L8K7"/>
<feature type="compositionally biased region" description="Basic and acidic residues" evidence="1">
    <location>
        <begin position="78"/>
        <end position="89"/>
    </location>
</feature>
<proteinExistence type="predicted"/>
<dbReference type="EMBL" id="LR026985">
    <property type="protein sequence ID" value="VCU39798.1"/>
    <property type="molecule type" value="Genomic_DNA"/>
</dbReference>
<evidence type="ECO:0000256" key="1">
    <source>
        <dbReference type="SAM" id="MobiDB-lite"/>
    </source>
</evidence>
<feature type="compositionally biased region" description="Polar residues" evidence="1">
    <location>
        <begin position="16"/>
        <end position="25"/>
    </location>
</feature>
<feature type="compositionally biased region" description="Basic and acidic residues" evidence="1">
    <location>
        <begin position="42"/>
        <end position="70"/>
    </location>
</feature>
<reference evidence="2 3" key="1">
    <citation type="submission" date="2018-08" db="EMBL/GenBank/DDBJ databases">
        <authorList>
            <person name="Muller C M."/>
        </authorList>
    </citation>
    <scope>NUCLEOTIDE SEQUENCE [LARGE SCALE GENOMIC DNA]</scope>
</reference>
<protein>
    <submittedName>
        <fullName evidence="2">Bgt-1049</fullName>
    </submittedName>
</protein>
<accession>A0A9X9L8K7</accession>
<keyword evidence="3" id="KW-1185">Reference proteome</keyword>
<name>A0A9X9L8K7_BLUGR</name>
<dbReference type="Proteomes" id="UP000324639">
    <property type="component" value="Chromosome Bgt_-02"/>
</dbReference>
<evidence type="ECO:0000313" key="3">
    <source>
        <dbReference type="Proteomes" id="UP000324639"/>
    </source>
</evidence>
<evidence type="ECO:0000313" key="2">
    <source>
        <dbReference type="EMBL" id="VCU39798.1"/>
    </source>
</evidence>
<organism evidence="2 3">
    <name type="scientific">Blumeria graminis f. sp. tritici</name>
    <dbReference type="NCBI Taxonomy" id="62690"/>
    <lineage>
        <taxon>Eukaryota</taxon>
        <taxon>Fungi</taxon>
        <taxon>Dikarya</taxon>
        <taxon>Ascomycota</taxon>
        <taxon>Pezizomycotina</taxon>
        <taxon>Leotiomycetes</taxon>
        <taxon>Erysiphales</taxon>
        <taxon>Erysiphaceae</taxon>
        <taxon>Blumeria</taxon>
    </lineage>
</organism>
<sequence length="108" mass="12053">MGTSVDIFLSAKITENKINASTQGDPPSADAPVSKPFSSPAEKQESKQKKKENYSRRELPISKATIEVKDINSFSRTQSKEPDDIKNHFDITPGGSPCRKRQRIYGDR</sequence>
<feature type="compositionally biased region" description="Basic residues" evidence="1">
    <location>
        <begin position="98"/>
        <end position="108"/>
    </location>
</feature>
<feature type="region of interest" description="Disordered" evidence="1">
    <location>
        <begin position="15"/>
        <end position="108"/>
    </location>
</feature>